<evidence type="ECO:0008006" key="2">
    <source>
        <dbReference type="Google" id="ProtNLM"/>
    </source>
</evidence>
<proteinExistence type="predicted"/>
<sequence>MRGFWVAVAVMAGSGLVSAQVIFESRYYTGPEVEEYASSVVPLEDGFMVSGTINDSTGNGYLLLLRLTENGDVLWGRSYSYLGPINVTSSALVSDVFVVSGVMFPPAFTQGFLSAFDLNGENLWNLIFPDIVSSINSIVPSDSSVIFTGYWYLDATIVYQVLGEVDLTGTLTWGYCYSAPLGPWGLDVDVARDGSILVAGYLGTLGVSFPTYLAKFGPDGVPLWAVKMSENAYMPSVYCSLLPDGSTVMVWPTWDGNLTKIAKFNGDGNLVATRAFADPMGGVLYPEDLIVGDDGYPLIVFTRPTYEDGSFIVDLKLRDDLGVLKAHYITGLYPLNAHINSGAATDFGYVLAGECTAGAPYLKDVAVVTLDQEGSSCLDEEVTMLDSVCEVGSESIDLGVAFPLELLSFSCQEMGDLQFDVANICSMTPVAEAGKPINTAVGFRAVGGAGYLVIEADHPTRISVYSVDGR</sequence>
<organism evidence="1">
    <name type="scientific">candidate division WOR-3 bacterium</name>
    <dbReference type="NCBI Taxonomy" id="2052148"/>
    <lineage>
        <taxon>Bacteria</taxon>
        <taxon>Bacteria division WOR-3</taxon>
    </lineage>
</organism>
<protein>
    <recommendedName>
        <fullName evidence="2">PQQ-like beta-propeller repeat protein</fullName>
    </recommendedName>
</protein>
<feature type="non-terminal residue" evidence="1">
    <location>
        <position position="470"/>
    </location>
</feature>
<dbReference type="InterPro" id="IPR011047">
    <property type="entry name" value="Quinoprotein_ADH-like_sf"/>
</dbReference>
<evidence type="ECO:0000313" key="1">
    <source>
        <dbReference type="EMBL" id="HDM89939.1"/>
    </source>
</evidence>
<comment type="caution">
    <text evidence="1">The sequence shown here is derived from an EMBL/GenBank/DDBJ whole genome shotgun (WGS) entry which is preliminary data.</text>
</comment>
<dbReference type="AlphaFoldDB" id="A0A7C1B3B8"/>
<name>A0A7C1B3B8_UNCW3</name>
<accession>A0A7C1B3B8</accession>
<dbReference type="Proteomes" id="UP000885931">
    <property type="component" value="Unassembled WGS sequence"/>
</dbReference>
<dbReference type="SUPFAM" id="SSF50998">
    <property type="entry name" value="Quinoprotein alcohol dehydrogenase-like"/>
    <property type="match status" value="1"/>
</dbReference>
<dbReference type="EMBL" id="DRBW01000071">
    <property type="protein sequence ID" value="HDM89939.1"/>
    <property type="molecule type" value="Genomic_DNA"/>
</dbReference>
<reference evidence="1" key="1">
    <citation type="journal article" date="2020" name="mSystems">
        <title>Genome- and Community-Level Interaction Insights into Carbon Utilization and Element Cycling Functions of Hydrothermarchaeota in Hydrothermal Sediment.</title>
        <authorList>
            <person name="Zhou Z."/>
            <person name="Liu Y."/>
            <person name="Xu W."/>
            <person name="Pan J."/>
            <person name="Luo Z.H."/>
            <person name="Li M."/>
        </authorList>
    </citation>
    <scope>NUCLEOTIDE SEQUENCE [LARGE SCALE GENOMIC DNA]</scope>
    <source>
        <strain evidence="1">HyVt-237</strain>
    </source>
</reference>
<gene>
    <name evidence="1" type="ORF">ENG67_01885</name>
</gene>